<protein>
    <recommendedName>
        <fullName evidence="8">alanine transaminase</fullName>
        <ecNumber evidence="8">2.6.1.2</ecNumber>
    </recommendedName>
</protein>
<gene>
    <name evidence="12" type="primary">GPT</name>
    <name evidence="12" type="ORF">EVAR_7278_1</name>
</gene>
<comment type="similarity">
    <text evidence="7">Belongs to the class-I pyridoxal-phosphate-dependent aminotransferase family. Alanine aminotransferase subfamily.</text>
</comment>
<evidence type="ECO:0000313" key="12">
    <source>
        <dbReference type="EMBL" id="GBP08681.1"/>
    </source>
</evidence>
<feature type="region of interest" description="Disordered" evidence="10">
    <location>
        <begin position="40"/>
        <end position="69"/>
    </location>
</feature>
<dbReference type="InterPro" id="IPR045088">
    <property type="entry name" value="ALAT1/2-like"/>
</dbReference>
<dbReference type="InterPro" id="IPR015424">
    <property type="entry name" value="PyrdxlP-dep_Trfase"/>
</dbReference>
<feature type="domain" description="Aminotransferase class I/classII large" evidence="11">
    <location>
        <begin position="300"/>
        <end position="670"/>
    </location>
</feature>
<evidence type="ECO:0000256" key="2">
    <source>
        <dbReference type="ARBA" id="ARBA00011738"/>
    </source>
</evidence>
<dbReference type="OrthoDB" id="1732682at2759"/>
<dbReference type="Gene3D" id="3.90.1150.10">
    <property type="entry name" value="Aspartate Aminotransferase, domain 1"/>
    <property type="match status" value="2"/>
</dbReference>
<evidence type="ECO:0000259" key="11">
    <source>
        <dbReference type="Pfam" id="PF00155"/>
    </source>
</evidence>
<dbReference type="FunFam" id="3.90.1150.10:FF:000151">
    <property type="entry name" value="Alanine aminotransferase 2"/>
    <property type="match status" value="1"/>
</dbReference>
<name>A0A4C1T5Y6_EUMVA</name>
<dbReference type="EMBL" id="BGZK01000032">
    <property type="protein sequence ID" value="GBP08681.1"/>
    <property type="molecule type" value="Genomic_DNA"/>
</dbReference>
<dbReference type="FunFam" id="3.40.640.10:FF:000012">
    <property type="entry name" value="alanine aminotransferase 2"/>
    <property type="match status" value="1"/>
</dbReference>
<dbReference type="PANTHER" id="PTHR11751:SF29">
    <property type="entry name" value="ALANINE TRANSAMINASE"/>
    <property type="match status" value="1"/>
</dbReference>
<comment type="pathway">
    <text evidence="6">Amino-acid degradation; L-alanine degradation via transaminase pathway; pyruvate from L-alanine: step 1/1.</text>
</comment>
<evidence type="ECO:0000256" key="10">
    <source>
        <dbReference type="SAM" id="MobiDB-lite"/>
    </source>
</evidence>
<reference evidence="12 13" key="1">
    <citation type="journal article" date="2019" name="Commun. Biol.">
        <title>The bagworm genome reveals a unique fibroin gene that provides high tensile strength.</title>
        <authorList>
            <person name="Kono N."/>
            <person name="Nakamura H."/>
            <person name="Ohtoshi R."/>
            <person name="Tomita M."/>
            <person name="Numata K."/>
            <person name="Arakawa K."/>
        </authorList>
    </citation>
    <scope>NUCLEOTIDE SEQUENCE [LARGE SCALE GENOMIC DNA]</scope>
</reference>
<dbReference type="GO" id="GO:0030170">
    <property type="term" value="F:pyridoxal phosphate binding"/>
    <property type="evidence" value="ECO:0007669"/>
    <property type="project" value="InterPro"/>
</dbReference>
<keyword evidence="5" id="KW-0663">Pyridoxal phosphate</keyword>
<comment type="caution">
    <text evidence="12">The sequence shown here is derived from an EMBL/GenBank/DDBJ whole genome shotgun (WGS) entry which is preliminary data.</text>
</comment>
<dbReference type="InterPro" id="IPR004839">
    <property type="entry name" value="Aminotransferase_I/II_large"/>
</dbReference>
<evidence type="ECO:0000256" key="8">
    <source>
        <dbReference type="ARBA" id="ARBA00026106"/>
    </source>
</evidence>
<evidence type="ECO:0000256" key="9">
    <source>
        <dbReference type="ARBA" id="ARBA00047412"/>
    </source>
</evidence>
<sequence length="683" mass="74830">MKVGHERAVTADTVNQRLRRVNYAVRGPLLARAERLEDALKKAPRSDQGKAAAVLPSLPPKPGTITAGGDARAGAEVARAREVAGVVINDRVLVNLRRTLIWTSLDYSEGVTYAIKRKTRVNPLADHSAEGALTSRCTQLGPATRYIGENHFPHSQGEKLPFDRVVRANVGDCHALGQPPITFLRQLLALVACPDLLLASPPPAPADVAERARRLLRDCMGKEQKTLQRICASVQRGGIREEHPRTFTNNISGPVFKASSSAADVWICLRSPPHTWETRLFLLRQLIILIAGQPVTTSIHQVISLSRRGSVGAYSPSSGLAAVRDSVAAYIQRRDGAPAEPEHVYLGSGATDLIRAVLALLAQSVDGKSPGVMIPIPQYPVFSGALAELGIDAIPYYLDEDRNWALDVAELERAYEDASKNRAVRALVVINPGNPTGQVLSRDSVEEVVRFAHSKRLFLLADEVYQENIINKQFHSFKKVAYELGRPYSDVELASFFTCSKGWAVECGLRAGYVELIGLEPAVRNAFESSRALGQCPGVLGQCLLECAVNPPRPGDASYKLFMAERQRLQEKLKASSAAVRSALSSIPGYICNPIEASMFAFPRLEIPISAVAEAGRRGLQPDEFYFLCLLEETGVFVVPGSGFGQRPGTYHFRTTILHDQEELEHILNSFSDFHCKFLKRYS</sequence>
<dbReference type="STRING" id="151549.A0A4C1T5Y6"/>
<evidence type="ECO:0000256" key="3">
    <source>
        <dbReference type="ARBA" id="ARBA00022576"/>
    </source>
</evidence>
<dbReference type="Gene3D" id="1.10.287.1970">
    <property type="match status" value="2"/>
</dbReference>
<dbReference type="Proteomes" id="UP000299102">
    <property type="component" value="Unassembled WGS sequence"/>
</dbReference>
<dbReference type="InterPro" id="IPR015421">
    <property type="entry name" value="PyrdxlP-dep_Trfase_major"/>
</dbReference>
<dbReference type="UniPathway" id="UPA00528">
    <property type="reaction ID" value="UER00586"/>
</dbReference>
<evidence type="ECO:0000313" key="13">
    <source>
        <dbReference type="Proteomes" id="UP000299102"/>
    </source>
</evidence>
<evidence type="ECO:0000256" key="7">
    <source>
        <dbReference type="ARBA" id="ARBA00025785"/>
    </source>
</evidence>
<evidence type="ECO:0000256" key="4">
    <source>
        <dbReference type="ARBA" id="ARBA00022679"/>
    </source>
</evidence>
<dbReference type="EC" id="2.6.1.2" evidence="8"/>
<keyword evidence="3 12" id="KW-0032">Aminotransferase</keyword>
<dbReference type="PANTHER" id="PTHR11751">
    <property type="entry name" value="ALANINE AMINOTRANSFERASE"/>
    <property type="match status" value="1"/>
</dbReference>
<dbReference type="GO" id="GO:0004021">
    <property type="term" value="F:L-alanine:2-oxoglutarate aminotransferase activity"/>
    <property type="evidence" value="ECO:0007669"/>
    <property type="project" value="UniProtKB-EC"/>
</dbReference>
<dbReference type="AlphaFoldDB" id="A0A4C1T5Y6"/>
<keyword evidence="4 12" id="KW-0808">Transferase</keyword>
<accession>A0A4C1T5Y6</accession>
<dbReference type="CDD" id="cd00609">
    <property type="entry name" value="AAT_like"/>
    <property type="match status" value="1"/>
</dbReference>
<comment type="subunit">
    <text evidence="2">Homodimer.</text>
</comment>
<comment type="cofactor">
    <cofactor evidence="1">
        <name>pyridoxal 5'-phosphate</name>
        <dbReference type="ChEBI" id="CHEBI:597326"/>
    </cofactor>
</comment>
<comment type="catalytic activity">
    <reaction evidence="9">
        <text>L-alanine + 2-oxoglutarate = pyruvate + L-glutamate</text>
        <dbReference type="Rhea" id="RHEA:19453"/>
        <dbReference type="ChEBI" id="CHEBI:15361"/>
        <dbReference type="ChEBI" id="CHEBI:16810"/>
        <dbReference type="ChEBI" id="CHEBI:29985"/>
        <dbReference type="ChEBI" id="CHEBI:57972"/>
        <dbReference type="EC" id="2.6.1.2"/>
    </reaction>
</comment>
<proteinExistence type="inferred from homology"/>
<evidence type="ECO:0000256" key="1">
    <source>
        <dbReference type="ARBA" id="ARBA00001933"/>
    </source>
</evidence>
<evidence type="ECO:0000256" key="6">
    <source>
        <dbReference type="ARBA" id="ARBA00025708"/>
    </source>
</evidence>
<dbReference type="InterPro" id="IPR015422">
    <property type="entry name" value="PyrdxlP-dep_Trfase_small"/>
</dbReference>
<dbReference type="Gene3D" id="3.40.640.10">
    <property type="entry name" value="Type I PLP-dependent aspartate aminotransferase-like (Major domain)"/>
    <property type="match status" value="1"/>
</dbReference>
<evidence type="ECO:0000256" key="5">
    <source>
        <dbReference type="ARBA" id="ARBA00022898"/>
    </source>
</evidence>
<keyword evidence="13" id="KW-1185">Reference proteome</keyword>
<dbReference type="Pfam" id="PF00155">
    <property type="entry name" value="Aminotran_1_2"/>
    <property type="match status" value="1"/>
</dbReference>
<dbReference type="SUPFAM" id="SSF53383">
    <property type="entry name" value="PLP-dependent transferases"/>
    <property type="match status" value="1"/>
</dbReference>
<dbReference type="GO" id="GO:0042853">
    <property type="term" value="P:L-alanine catabolic process"/>
    <property type="evidence" value="ECO:0007669"/>
    <property type="project" value="UniProtKB-UniPathway"/>
</dbReference>
<organism evidence="12 13">
    <name type="scientific">Eumeta variegata</name>
    <name type="common">Bagworm moth</name>
    <name type="synonym">Eumeta japonica</name>
    <dbReference type="NCBI Taxonomy" id="151549"/>
    <lineage>
        <taxon>Eukaryota</taxon>
        <taxon>Metazoa</taxon>
        <taxon>Ecdysozoa</taxon>
        <taxon>Arthropoda</taxon>
        <taxon>Hexapoda</taxon>
        <taxon>Insecta</taxon>
        <taxon>Pterygota</taxon>
        <taxon>Neoptera</taxon>
        <taxon>Endopterygota</taxon>
        <taxon>Lepidoptera</taxon>
        <taxon>Glossata</taxon>
        <taxon>Ditrysia</taxon>
        <taxon>Tineoidea</taxon>
        <taxon>Psychidae</taxon>
        <taxon>Oiketicinae</taxon>
        <taxon>Eumeta</taxon>
    </lineage>
</organism>